<protein>
    <recommendedName>
        <fullName evidence="4">Arrestin-like N-terminal domain-containing protein</fullName>
    </recommendedName>
</protein>
<feature type="region of interest" description="Disordered" evidence="1">
    <location>
        <begin position="408"/>
        <end position="483"/>
    </location>
</feature>
<name>A0ABR3QAV4_9TREE</name>
<evidence type="ECO:0008006" key="4">
    <source>
        <dbReference type="Google" id="ProtNLM"/>
    </source>
</evidence>
<comment type="caution">
    <text evidence="2">The sequence shown here is derived from an EMBL/GenBank/DDBJ whole genome shotgun (WGS) entry which is preliminary data.</text>
</comment>
<proteinExistence type="predicted"/>
<dbReference type="RefSeq" id="XP_069211767.1">
    <property type="nucleotide sequence ID" value="XM_069351381.1"/>
</dbReference>
<evidence type="ECO:0000313" key="3">
    <source>
        <dbReference type="Proteomes" id="UP001565368"/>
    </source>
</evidence>
<sequence length="507" mass="55183">MWGYNDPLAAHVQVEFATGVVDLIGSAQTGTSYSLPGTAYLVFAALPSLERQRLVRDLTITLEAKSEYFDDHGRYTPMRLHTAVFDLLASPLQVPPSDSGRTLTLAVPFDLRVPGWLPSSYNSVLSATSFGVVATATVCWPRGRLLDAPARASTSPYTPFLVRRHRMPTAISPDAPVRMRAHHVRHDGPLDATFHVPEWVDIHGGERSLRVSVLLRVPEDSEADDVLINEIGMEVEEADRFCSTRLPNYGLSFPIPLEQPTRFGRQHALLSRSPRADAPQLGDTDLPIRAIVKRACLLSDEGLQRNFCFGVPGLRIGRKWRKVNVILPLPDASSPAAPHGDYDGPFVRRTHVLRTTLKYRLPSGDVLPVTFAAPIRFATSPHTMPSSTAAPPAYIQVFEENGELRDCDPLPLYLPPPGPAPGYASPQSDWRELPPLAGPAFQASVASPTPVPTDLPSSPNQSDESMAPEPASEPRSSVDDVRAPAVKMSIAHLLAPTAAGSSRLEVE</sequence>
<organism evidence="2 3">
    <name type="scientific">Vanrija albida</name>
    <dbReference type="NCBI Taxonomy" id="181172"/>
    <lineage>
        <taxon>Eukaryota</taxon>
        <taxon>Fungi</taxon>
        <taxon>Dikarya</taxon>
        <taxon>Basidiomycota</taxon>
        <taxon>Agaricomycotina</taxon>
        <taxon>Tremellomycetes</taxon>
        <taxon>Trichosporonales</taxon>
        <taxon>Trichosporonaceae</taxon>
        <taxon>Vanrija</taxon>
    </lineage>
</organism>
<keyword evidence="3" id="KW-1185">Reference proteome</keyword>
<dbReference type="Proteomes" id="UP001565368">
    <property type="component" value="Unassembled WGS sequence"/>
</dbReference>
<accession>A0ABR3QAV4</accession>
<dbReference type="EMBL" id="JBBXJM010000002">
    <property type="protein sequence ID" value="KAL1411823.1"/>
    <property type="molecule type" value="Genomic_DNA"/>
</dbReference>
<evidence type="ECO:0000256" key="1">
    <source>
        <dbReference type="SAM" id="MobiDB-lite"/>
    </source>
</evidence>
<dbReference type="GeneID" id="95983833"/>
<gene>
    <name evidence="2" type="ORF">Q8F55_002790</name>
</gene>
<feature type="compositionally biased region" description="Polar residues" evidence="1">
    <location>
        <begin position="455"/>
        <end position="464"/>
    </location>
</feature>
<evidence type="ECO:0000313" key="2">
    <source>
        <dbReference type="EMBL" id="KAL1411823.1"/>
    </source>
</evidence>
<reference evidence="2 3" key="1">
    <citation type="submission" date="2023-08" db="EMBL/GenBank/DDBJ databases">
        <title>Annotated Genome Sequence of Vanrija albida AlHP1.</title>
        <authorList>
            <person name="Herzog R."/>
        </authorList>
    </citation>
    <scope>NUCLEOTIDE SEQUENCE [LARGE SCALE GENOMIC DNA]</scope>
    <source>
        <strain evidence="2 3">AlHP1</strain>
    </source>
</reference>